<name>A0A4V1D3E1_9BACT</name>
<dbReference type="InterPro" id="IPR005901">
    <property type="entry name" value="GLPGLI"/>
</dbReference>
<dbReference type="EMBL" id="CP039396">
    <property type="protein sequence ID" value="QCD42688.1"/>
    <property type="molecule type" value="Genomic_DNA"/>
</dbReference>
<dbReference type="RefSeq" id="WP_136415858.1">
    <property type="nucleotide sequence ID" value="NZ_CAXHQF010000174.1"/>
</dbReference>
<feature type="signal peptide" evidence="1">
    <location>
        <begin position="1"/>
        <end position="19"/>
    </location>
</feature>
<gene>
    <name evidence="2" type="ORF">E7747_10605</name>
</gene>
<dbReference type="Pfam" id="PF09697">
    <property type="entry name" value="Porph_ging"/>
    <property type="match status" value="1"/>
</dbReference>
<dbReference type="Proteomes" id="UP000297149">
    <property type="component" value="Chromosome"/>
</dbReference>
<dbReference type="KEGG" id="ddb:E7747_10605"/>
<keyword evidence="3" id="KW-1185">Reference proteome</keyword>
<evidence type="ECO:0000313" key="3">
    <source>
        <dbReference type="Proteomes" id="UP000297149"/>
    </source>
</evidence>
<evidence type="ECO:0000256" key="1">
    <source>
        <dbReference type="SAM" id="SignalP"/>
    </source>
</evidence>
<accession>A0A4V1D3E1</accession>
<organism evidence="2 3">
    <name type="scientific">Duncaniella dubosii</name>
    <dbReference type="NCBI Taxonomy" id="2518971"/>
    <lineage>
        <taxon>Bacteria</taxon>
        <taxon>Pseudomonadati</taxon>
        <taxon>Bacteroidota</taxon>
        <taxon>Bacteroidia</taxon>
        <taxon>Bacteroidales</taxon>
        <taxon>Muribaculaceae</taxon>
        <taxon>Duncaniella</taxon>
    </lineage>
</organism>
<reference evidence="3" key="1">
    <citation type="submission" date="2019-02" db="EMBL/GenBank/DDBJ databases">
        <title>Isolation and identification of novel species under the genus Muribaculum.</title>
        <authorList>
            <person name="Miyake S."/>
            <person name="Ding Y."/>
            <person name="Low A."/>
            <person name="Soh M."/>
            <person name="Seedorf H."/>
        </authorList>
    </citation>
    <scope>NUCLEOTIDE SEQUENCE [LARGE SCALE GENOMIC DNA]</scope>
    <source>
        <strain evidence="3">H5</strain>
    </source>
</reference>
<proteinExistence type="predicted"/>
<keyword evidence="1" id="KW-0732">Signal</keyword>
<evidence type="ECO:0000313" key="2">
    <source>
        <dbReference type="EMBL" id="QCD42688.1"/>
    </source>
</evidence>
<protein>
    <submittedName>
        <fullName evidence="2">GLPGLI family protein</fullName>
    </submittedName>
</protein>
<sequence length="288" mass="32552">MKRIIFITFSLLTAFASQAADYPKAQIKAVYTYKYLIRHTAGHDIENTDNMMLLASPVASRFFSVNTEEYDSLMATPDGQAKYQELMRSAVSTALTIENGALSIDKTKVNVPSRGKAFQVTRREGADILDVCDQAAREDYAYTVPMSDLVWEVGDSVRTILGYECQQAVTDYHGRRWTAWFAPDVPVSSGPWQLMGLPGLIMEAESDGGEYAFIINSIEATDRPITPRPGEHEYIRTDRIKFLRILDDIRRNPEKAFQGLKFEVKLTNRSESIKAKTAHDLIETDYKQ</sequence>
<dbReference type="NCBIfam" id="TIGR01200">
    <property type="entry name" value="GLPGLI"/>
    <property type="match status" value="1"/>
</dbReference>
<dbReference type="AlphaFoldDB" id="A0A4V1D3E1"/>
<feature type="chain" id="PRO_5020628901" evidence="1">
    <location>
        <begin position="20"/>
        <end position="288"/>
    </location>
</feature>